<evidence type="ECO:0000259" key="7">
    <source>
        <dbReference type="Pfam" id="PF07730"/>
    </source>
</evidence>
<dbReference type="Gene3D" id="1.20.5.1930">
    <property type="match status" value="1"/>
</dbReference>
<protein>
    <submittedName>
        <fullName evidence="8">Sensor histidine kinase</fullName>
    </submittedName>
</protein>
<dbReference type="EMBL" id="BAABKZ010000001">
    <property type="protein sequence ID" value="GAA5084765.1"/>
    <property type="molecule type" value="Genomic_DNA"/>
</dbReference>
<feature type="region of interest" description="Disordered" evidence="4">
    <location>
        <begin position="345"/>
        <end position="365"/>
    </location>
</feature>
<dbReference type="PANTHER" id="PTHR24421:SF63">
    <property type="entry name" value="SENSOR HISTIDINE KINASE DESK"/>
    <property type="match status" value="1"/>
</dbReference>
<feature type="transmembrane region" description="Helical" evidence="5">
    <location>
        <begin position="168"/>
        <end position="187"/>
    </location>
</feature>
<organism evidence="8 9">
    <name type="scientific">Microbacterium yannicii</name>
    <dbReference type="NCBI Taxonomy" id="671622"/>
    <lineage>
        <taxon>Bacteria</taxon>
        <taxon>Bacillati</taxon>
        <taxon>Actinomycetota</taxon>
        <taxon>Actinomycetes</taxon>
        <taxon>Micrococcales</taxon>
        <taxon>Microbacteriaceae</taxon>
        <taxon>Microbacterium</taxon>
    </lineage>
</organism>
<proteinExistence type="predicted"/>
<feature type="transmembrane region" description="Helical" evidence="5">
    <location>
        <begin position="41"/>
        <end position="63"/>
    </location>
</feature>
<evidence type="ECO:0000256" key="4">
    <source>
        <dbReference type="SAM" id="MobiDB-lite"/>
    </source>
</evidence>
<gene>
    <name evidence="8" type="ORF">GCM10025760_02970</name>
</gene>
<dbReference type="GO" id="GO:0016301">
    <property type="term" value="F:kinase activity"/>
    <property type="evidence" value="ECO:0007669"/>
    <property type="project" value="UniProtKB-KW"/>
</dbReference>
<name>A0ABP9LWA7_9MICO</name>
<dbReference type="RefSeq" id="WP_194412210.1">
    <property type="nucleotide sequence ID" value="NZ_BAABKZ010000001.1"/>
</dbReference>
<keyword evidence="1" id="KW-0808">Transferase</keyword>
<feature type="domain" description="Histidine kinase/HSP90-like ATPase" evidence="6">
    <location>
        <begin position="313"/>
        <end position="394"/>
    </location>
</feature>
<dbReference type="Proteomes" id="UP001501407">
    <property type="component" value="Unassembled WGS sequence"/>
</dbReference>
<dbReference type="PANTHER" id="PTHR24421">
    <property type="entry name" value="NITRATE/NITRITE SENSOR PROTEIN NARX-RELATED"/>
    <property type="match status" value="1"/>
</dbReference>
<evidence type="ECO:0000256" key="1">
    <source>
        <dbReference type="ARBA" id="ARBA00022679"/>
    </source>
</evidence>
<evidence type="ECO:0000256" key="3">
    <source>
        <dbReference type="ARBA" id="ARBA00023012"/>
    </source>
</evidence>
<dbReference type="CDD" id="cd16917">
    <property type="entry name" value="HATPase_UhpB-NarQ-NarX-like"/>
    <property type="match status" value="1"/>
</dbReference>
<keyword evidence="5" id="KW-1133">Transmembrane helix</keyword>
<feature type="transmembrane region" description="Helical" evidence="5">
    <location>
        <begin position="145"/>
        <end position="162"/>
    </location>
</feature>
<keyword evidence="5" id="KW-0472">Membrane</keyword>
<evidence type="ECO:0000313" key="9">
    <source>
        <dbReference type="Proteomes" id="UP001501407"/>
    </source>
</evidence>
<evidence type="ECO:0000256" key="5">
    <source>
        <dbReference type="SAM" id="Phobius"/>
    </source>
</evidence>
<sequence>MSERSDKQAWGPLWMVRPGDRRPGEGYTVPSVLWSMPALRWYVGGGVSLLWMFSAGTEIVGAAESSASAAIGIAVLCGYAVAFLVATPINWTIPLRLRAVPILAVFALSFALWPWLGWGIGALWTYVGVLIATALLPWRVTWMSIFSLAVLALLFDVIDVGWNADVLWVPAIIASISLMMAAFMRSIDSLARMRLAQREVERLAAERERGRVARDVHDILGHSLTVITVKTELAGRLVDVDPARAKAELAEVEALARGALADVRATVAGFRGVSITGELAAARVALAAVDIELNAPATTDAVAPEHRELAGWVVREGVTNVVRHAKAHRCRIRLEPRRIVVEDDGVGPLVPSEQDAGGTGGTGLAGLRERVDAAGGRVSVGRSDLGGFRLEVTL</sequence>
<feature type="transmembrane region" description="Helical" evidence="5">
    <location>
        <begin position="99"/>
        <end position="116"/>
    </location>
</feature>
<keyword evidence="2 8" id="KW-0418">Kinase</keyword>
<evidence type="ECO:0000313" key="8">
    <source>
        <dbReference type="EMBL" id="GAA5084765.1"/>
    </source>
</evidence>
<dbReference type="Pfam" id="PF02518">
    <property type="entry name" value="HATPase_c"/>
    <property type="match status" value="1"/>
</dbReference>
<accession>A0ABP9LWA7</accession>
<comment type="caution">
    <text evidence="8">The sequence shown here is derived from an EMBL/GenBank/DDBJ whole genome shotgun (WGS) entry which is preliminary data.</text>
</comment>
<evidence type="ECO:0000259" key="6">
    <source>
        <dbReference type="Pfam" id="PF02518"/>
    </source>
</evidence>
<keyword evidence="5" id="KW-0812">Transmembrane</keyword>
<dbReference type="InterPro" id="IPR011712">
    <property type="entry name" value="Sig_transdc_His_kin_sub3_dim/P"/>
</dbReference>
<feature type="transmembrane region" description="Helical" evidence="5">
    <location>
        <begin position="69"/>
        <end position="87"/>
    </location>
</feature>
<reference evidence="9" key="1">
    <citation type="journal article" date="2019" name="Int. J. Syst. Evol. Microbiol.">
        <title>The Global Catalogue of Microorganisms (GCM) 10K type strain sequencing project: providing services to taxonomists for standard genome sequencing and annotation.</title>
        <authorList>
            <consortium name="The Broad Institute Genomics Platform"/>
            <consortium name="The Broad Institute Genome Sequencing Center for Infectious Disease"/>
            <person name="Wu L."/>
            <person name="Ma J."/>
        </authorList>
    </citation>
    <scope>NUCLEOTIDE SEQUENCE [LARGE SCALE GENOMIC DNA]</scope>
    <source>
        <strain evidence="9">JCM 18959</strain>
    </source>
</reference>
<keyword evidence="9" id="KW-1185">Reference proteome</keyword>
<dbReference type="InterPro" id="IPR036890">
    <property type="entry name" value="HATPase_C_sf"/>
</dbReference>
<feature type="domain" description="Signal transduction histidine kinase subgroup 3 dimerisation and phosphoacceptor" evidence="7">
    <location>
        <begin position="208"/>
        <end position="271"/>
    </location>
</feature>
<keyword evidence="3" id="KW-0902">Two-component regulatory system</keyword>
<dbReference type="InterPro" id="IPR003594">
    <property type="entry name" value="HATPase_dom"/>
</dbReference>
<dbReference type="SUPFAM" id="SSF55874">
    <property type="entry name" value="ATPase domain of HSP90 chaperone/DNA topoisomerase II/histidine kinase"/>
    <property type="match status" value="1"/>
</dbReference>
<dbReference type="Pfam" id="PF07730">
    <property type="entry name" value="HisKA_3"/>
    <property type="match status" value="1"/>
</dbReference>
<dbReference type="InterPro" id="IPR050482">
    <property type="entry name" value="Sensor_HK_TwoCompSys"/>
</dbReference>
<dbReference type="Gene3D" id="3.30.565.10">
    <property type="entry name" value="Histidine kinase-like ATPase, C-terminal domain"/>
    <property type="match status" value="1"/>
</dbReference>
<evidence type="ECO:0000256" key="2">
    <source>
        <dbReference type="ARBA" id="ARBA00022777"/>
    </source>
</evidence>